<keyword evidence="1" id="KW-0378">Hydrolase</keyword>
<dbReference type="InterPro" id="IPR013094">
    <property type="entry name" value="AB_hydrolase_3"/>
</dbReference>
<feature type="domain" description="Alpha/beta hydrolase fold-3" evidence="2">
    <location>
        <begin position="55"/>
        <end position="271"/>
    </location>
</feature>
<evidence type="ECO:0000313" key="3">
    <source>
        <dbReference type="EMBL" id="OQE13256.1"/>
    </source>
</evidence>
<dbReference type="AlphaFoldDB" id="A0A1V6SH39"/>
<dbReference type="PANTHER" id="PTHR48081:SF31">
    <property type="entry name" value="STERYL ACETYL HYDROLASE MUG81-RELATED"/>
    <property type="match status" value="1"/>
</dbReference>
<dbReference type="OrthoDB" id="2152029at2759"/>
<comment type="caution">
    <text evidence="3">The sequence shown here is derived from an EMBL/GenBank/DDBJ whole genome shotgun (WGS) entry which is preliminary data.</text>
</comment>
<sequence>MVETYSVRSYAWLYGKPFTKGSGFVSSHSLSENTITLPDGTRAHWIGDPAAEKVLLFFHGGGYLLYPGQGHFQLLHETLRAAEQQGTQLAVLFLSYDISLQAPYPRQLQQASALLKYTLTVLRREPENIFLTGDSAGGNLAIALLSHILHPHPQIEAIHVPTKLGGAALLSPWVTFNTSSGSMRSNQYSDVLNVAALEKWATLFKGLATSDQYMEPLSAPEDWWQGLPTREVLVIAGGDELFVDDIQNFADQLSSVHKEVILETVPREAHDHLVMEFFLKEGRTRQREIFEKWLCRALRK</sequence>
<evidence type="ECO:0000313" key="4">
    <source>
        <dbReference type="Proteomes" id="UP000191342"/>
    </source>
</evidence>
<evidence type="ECO:0000259" key="2">
    <source>
        <dbReference type="Pfam" id="PF07859"/>
    </source>
</evidence>
<reference evidence="4" key="1">
    <citation type="journal article" date="2017" name="Nat. Microbiol.">
        <title>Global analysis of biosynthetic gene clusters reveals vast potential of secondary metabolite production in Penicillium species.</title>
        <authorList>
            <person name="Nielsen J.C."/>
            <person name="Grijseels S."/>
            <person name="Prigent S."/>
            <person name="Ji B."/>
            <person name="Dainat J."/>
            <person name="Nielsen K.F."/>
            <person name="Frisvad J.C."/>
            <person name="Workman M."/>
            <person name="Nielsen J."/>
        </authorList>
    </citation>
    <scope>NUCLEOTIDE SEQUENCE [LARGE SCALE GENOMIC DNA]</scope>
    <source>
        <strain evidence="4">IBT 14082</strain>
    </source>
</reference>
<dbReference type="Pfam" id="PF07859">
    <property type="entry name" value="Abhydrolase_3"/>
    <property type="match status" value="1"/>
</dbReference>
<dbReference type="GO" id="GO:0017000">
    <property type="term" value="P:antibiotic biosynthetic process"/>
    <property type="evidence" value="ECO:0007669"/>
    <property type="project" value="UniProtKB-ARBA"/>
</dbReference>
<proteinExistence type="predicted"/>
<dbReference type="GO" id="GO:0072330">
    <property type="term" value="P:monocarboxylic acid biosynthetic process"/>
    <property type="evidence" value="ECO:0007669"/>
    <property type="project" value="UniProtKB-ARBA"/>
</dbReference>
<dbReference type="Proteomes" id="UP000191342">
    <property type="component" value="Unassembled WGS sequence"/>
</dbReference>
<accession>A0A1V6SH39</accession>
<dbReference type="SUPFAM" id="SSF53474">
    <property type="entry name" value="alpha/beta-Hydrolases"/>
    <property type="match status" value="1"/>
</dbReference>
<dbReference type="PANTHER" id="PTHR48081">
    <property type="entry name" value="AB HYDROLASE SUPERFAMILY PROTEIN C4A8.06C"/>
    <property type="match status" value="1"/>
</dbReference>
<dbReference type="GO" id="GO:0016787">
    <property type="term" value="F:hydrolase activity"/>
    <property type="evidence" value="ECO:0007669"/>
    <property type="project" value="UniProtKB-KW"/>
</dbReference>
<organism evidence="3 4">
    <name type="scientific">Penicillium flavigenum</name>
    <dbReference type="NCBI Taxonomy" id="254877"/>
    <lineage>
        <taxon>Eukaryota</taxon>
        <taxon>Fungi</taxon>
        <taxon>Dikarya</taxon>
        <taxon>Ascomycota</taxon>
        <taxon>Pezizomycotina</taxon>
        <taxon>Eurotiomycetes</taxon>
        <taxon>Eurotiomycetidae</taxon>
        <taxon>Eurotiales</taxon>
        <taxon>Aspergillaceae</taxon>
        <taxon>Penicillium</taxon>
    </lineage>
</organism>
<dbReference type="STRING" id="254877.A0A1V6SH39"/>
<dbReference type="InterPro" id="IPR029058">
    <property type="entry name" value="AB_hydrolase_fold"/>
</dbReference>
<gene>
    <name evidence="3" type="ORF">PENFLA_c051G10194</name>
</gene>
<dbReference type="Gene3D" id="3.40.50.1820">
    <property type="entry name" value="alpha/beta hydrolase"/>
    <property type="match status" value="1"/>
</dbReference>
<name>A0A1V6SH39_9EURO</name>
<keyword evidence="4" id="KW-1185">Reference proteome</keyword>
<evidence type="ECO:0000256" key="1">
    <source>
        <dbReference type="ARBA" id="ARBA00022801"/>
    </source>
</evidence>
<dbReference type="InterPro" id="IPR050300">
    <property type="entry name" value="GDXG_lipolytic_enzyme"/>
</dbReference>
<protein>
    <recommendedName>
        <fullName evidence="2">Alpha/beta hydrolase fold-3 domain-containing protein</fullName>
    </recommendedName>
</protein>
<dbReference type="EMBL" id="MLQL01000051">
    <property type="protein sequence ID" value="OQE13256.1"/>
    <property type="molecule type" value="Genomic_DNA"/>
</dbReference>